<dbReference type="PANTHER" id="PTHR33744:SF17">
    <property type="entry name" value="CONSERVED PROTEIN"/>
    <property type="match status" value="1"/>
</dbReference>
<dbReference type="InterPro" id="IPR025736">
    <property type="entry name" value="PucR_C-HTH_dom"/>
</dbReference>
<accession>A0A839QEF5</accession>
<gene>
    <name evidence="4" type="ORF">E9229_000188</name>
</gene>
<dbReference type="InterPro" id="IPR042070">
    <property type="entry name" value="PucR_C-HTH_sf"/>
</dbReference>
<dbReference type="AlphaFoldDB" id="A0A839QEF5"/>
<dbReference type="Gene3D" id="1.10.10.2840">
    <property type="entry name" value="PucR C-terminal helix-turn-helix domain"/>
    <property type="match status" value="1"/>
</dbReference>
<dbReference type="InterPro" id="IPR051448">
    <property type="entry name" value="CdaR-like_regulators"/>
</dbReference>
<evidence type="ECO:0000256" key="1">
    <source>
        <dbReference type="ARBA" id="ARBA00006754"/>
    </source>
</evidence>
<feature type="domain" description="CdaR GGDEF-like" evidence="3">
    <location>
        <begin position="295"/>
        <end position="414"/>
    </location>
</feature>
<dbReference type="GO" id="GO:0003677">
    <property type="term" value="F:DNA binding"/>
    <property type="evidence" value="ECO:0007669"/>
    <property type="project" value="UniProtKB-KW"/>
</dbReference>
<protein>
    <submittedName>
        <fullName evidence="4">DNA-binding PucR family transcriptional regulator</fullName>
    </submittedName>
</protein>
<dbReference type="EMBL" id="JACHVS010000001">
    <property type="protein sequence ID" value="MBB2993997.1"/>
    <property type="molecule type" value="Genomic_DNA"/>
</dbReference>
<keyword evidence="5" id="KW-1185">Reference proteome</keyword>
<reference evidence="4 5" key="1">
    <citation type="submission" date="2020-08" db="EMBL/GenBank/DDBJ databases">
        <title>Sequencing the genomes of 1000 actinobacteria strains.</title>
        <authorList>
            <person name="Klenk H.-P."/>
        </authorList>
    </citation>
    <scope>NUCLEOTIDE SEQUENCE [LARGE SCALE GENOMIC DNA]</scope>
    <source>
        <strain evidence="4 5">DSM 22826</strain>
    </source>
</reference>
<sequence>MATESGSPGNITLPALLRVLASPAVTLRSHAIPPALSLTSPALHDPHAPMEAIPGAILLGLGLHPAEPLTTSIVREAAAAGFAALVIKQYAQELGHVIAAADRSGIALLVVDDDIGWRQLDTLLDSALKASAEAGSTLSTLGVGDLFALANAIAAMVGGATAIENLQEQVLAYSTLAHQPIDEDRRQGILGRQVPYLPENAGQYAAVFRSRGVVRIEGVGSALDRLAIAVRAGREPLGSIWVVDQDGDLDAGAEQALERAAELAALHMLRARSAYDLARQQRAEFLRNLMEGGEDATLIAEQLGLRNSGPFMVIAVQPDMGQATEMTLGRLVDLVATECEVHRRGAQCVLMGTTIYALFSEVDPSSFRPIESLARRITERSRVSLAVELRIAAGPAAASASEIARARHQADLVLLMLGSNPATGTYASASEVRSKLALLDLAAHVRTTPNLMSAAAESITACDARTGSEYAKTLRTYLDCSRDSARTAAELSLHQNTLRYRLKRVGDLFDVDLDQPEDTLLLWLSLHLLELN</sequence>
<evidence type="ECO:0000259" key="2">
    <source>
        <dbReference type="Pfam" id="PF13556"/>
    </source>
</evidence>
<evidence type="ECO:0000259" key="3">
    <source>
        <dbReference type="Pfam" id="PF17853"/>
    </source>
</evidence>
<organism evidence="4 5">
    <name type="scientific">Paeniglutamicibacter cryotolerans</name>
    <dbReference type="NCBI Taxonomy" id="670079"/>
    <lineage>
        <taxon>Bacteria</taxon>
        <taxon>Bacillati</taxon>
        <taxon>Actinomycetota</taxon>
        <taxon>Actinomycetes</taxon>
        <taxon>Micrococcales</taxon>
        <taxon>Micrococcaceae</taxon>
        <taxon>Paeniglutamicibacter</taxon>
    </lineage>
</organism>
<name>A0A839QEF5_9MICC</name>
<proteinExistence type="inferred from homology"/>
<comment type="similarity">
    <text evidence="1">Belongs to the CdaR family.</text>
</comment>
<comment type="caution">
    <text evidence="4">The sequence shown here is derived from an EMBL/GenBank/DDBJ whole genome shotgun (WGS) entry which is preliminary data.</text>
</comment>
<dbReference type="Proteomes" id="UP000523000">
    <property type="component" value="Unassembled WGS sequence"/>
</dbReference>
<dbReference type="Pfam" id="PF13556">
    <property type="entry name" value="HTH_30"/>
    <property type="match status" value="1"/>
</dbReference>
<evidence type="ECO:0000313" key="5">
    <source>
        <dbReference type="Proteomes" id="UP000523000"/>
    </source>
</evidence>
<keyword evidence="4" id="KW-0238">DNA-binding</keyword>
<dbReference type="PANTHER" id="PTHR33744">
    <property type="entry name" value="CARBOHYDRATE DIACID REGULATOR"/>
    <property type="match status" value="1"/>
</dbReference>
<dbReference type="InterPro" id="IPR041522">
    <property type="entry name" value="CdaR_GGDEF"/>
</dbReference>
<feature type="domain" description="PucR C-terminal helix-turn-helix" evidence="2">
    <location>
        <begin position="471"/>
        <end position="527"/>
    </location>
</feature>
<dbReference type="RefSeq" id="WP_183509358.1">
    <property type="nucleotide sequence ID" value="NZ_BAABGK010000010.1"/>
</dbReference>
<dbReference type="Pfam" id="PF17853">
    <property type="entry name" value="GGDEF_2"/>
    <property type="match status" value="1"/>
</dbReference>
<evidence type="ECO:0000313" key="4">
    <source>
        <dbReference type="EMBL" id="MBB2993997.1"/>
    </source>
</evidence>